<proteinExistence type="predicted"/>
<keyword evidence="3" id="KW-1185">Reference proteome</keyword>
<protein>
    <submittedName>
        <fullName evidence="2">Uncharacterized protein</fullName>
    </submittedName>
</protein>
<gene>
    <name evidence="2" type="ORF">Micbo1qcDRAFT_128327</name>
</gene>
<dbReference type="STRING" id="196109.A0A136IJY9"/>
<dbReference type="Proteomes" id="UP000070501">
    <property type="component" value="Unassembled WGS sequence"/>
</dbReference>
<reference evidence="3" key="1">
    <citation type="submission" date="2016-02" db="EMBL/GenBank/DDBJ databases">
        <title>Draft genome sequence of Microdochium bolleyi, a fungal endophyte of beachgrass.</title>
        <authorList>
            <consortium name="DOE Joint Genome Institute"/>
            <person name="David A.S."/>
            <person name="May G."/>
            <person name="Haridas S."/>
            <person name="Lim J."/>
            <person name="Wang M."/>
            <person name="Labutti K."/>
            <person name="Lipzen A."/>
            <person name="Barry K."/>
            <person name="Grigoriev I.V."/>
        </authorList>
    </citation>
    <scope>NUCLEOTIDE SEQUENCE [LARGE SCALE GENOMIC DNA]</scope>
    <source>
        <strain evidence="3">J235TASD1</strain>
    </source>
</reference>
<name>A0A136IJY9_9PEZI</name>
<dbReference type="OrthoDB" id="4367324at2759"/>
<dbReference type="AlphaFoldDB" id="A0A136IJY9"/>
<organism evidence="2 3">
    <name type="scientific">Microdochium bolleyi</name>
    <dbReference type="NCBI Taxonomy" id="196109"/>
    <lineage>
        <taxon>Eukaryota</taxon>
        <taxon>Fungi</taxon>
        <taxon>Dikarya</taxon>
        <taxon>Ascomycota</taxon>
        <taxon>Pezizomycotina</taxon>
        <taxon>Sordariomycetes</taxon>
        <taxon>Xylariomycetidae</taxon>
        <taxon>Xylariales</taxon>
        <taxon>Microdochiaceae</taxon>
        <taxon>Microdochium</taxon>
    </lineage>
</organism>
<dbReference type="InParanoid" id="A0A136IJY9"/>
<evidence type="ECO:0000256" key="1">
    <source>
        <dbReference type="SAM" id="MobiDB-lite"/>
    </source>
</evidence>
<accession>A0A136IJY9</accession>
<evidence type="ECO:0000313" key="2">
    <source>
        <dbReference type="EMBL" id="KXJ85277.1"/>
    </source>
</evidence>
<evidence type="ECO:0000313" key="3">
    <source>
        <dbReference type="Proteomes" id="UP000070501"/>
    </source>
</evidence>
<feature type="region of interest" description="Disordered" evidence="1">
    <location>
        <begin position="319"/>
        <end position="407"/>
    </location>
</feature>
<feature type="compositionally biased region" description="Basic and acidic residues" evidence="1">
    <location>
        <begin position="388"/>
        <end position="401"/>
    </location>
</feature>
<sequence length="407" mass="45423">MSKKILDVLCSPNPFPLDLITDGGRNTEADGWIPVLGWTPWHDFTYDVLTKLFGAYLNKSAGSLSPQDPILADDRIINDEKTCEVFLGRYIMPVVNIALSKMSPGTKTASSPYLGSGSTVGSTADWAARIRHDDGRFEPLLPGDTKLALKWRPDMDDHDQWSLPVSQVLTYAHLLGSRYGFIITQSHLVVLRFCREPIGTGTAFSRPRRSGTGLVFLQSIGSGSTDISSAMGAMSLDTGNASYLDQPDDYYPPEYCSVPWRAHGEKRLTIKLALACLCLLASTGPRDIHYRPYPPLDSWVAADPKGFVHATTGQYKKRLEKGDRYHQSDEDDQQGIDSEPLEQYLNDGPSMSTDDLQNDRVEGMHYPAEADLDVPGPSTRRSRRSRRHEAFHGDHFKSQRDDEIDEW</sequence>
<dbReference type="EMBL" id="KQ964287">
    <property type="protein sequence ID" value="KXJ85277.1"/>
    <property type="molecule type" value="Genomic_DNA"/>
</dbReference>